<dbReference type="PANTHER" id="PTHR42923:SF17">
    <property type="entry name" value="AMINE OXIDASE DOMAIN-CONTAINING PROTEIN"/>
    <property type="match status" value="1"/>
</dbReference>
<evidence type="ECO:0000313" key="2">
    <source>
        <dbReference type="EMBL" id="MFC0081228.1"/>
    </source>
</evidence>
<dbReference type="InterPro" id="IPR036188">
    <property type="entry name" value="FAD/NAD-bd_sf"/>
</dbReference>
<evidence type="ECO:0000259" key="1">
    <source>
        <dbReference type="Pfam" id="PF01593"/>
    </source>
</evidence>
<gene>
    <name evidence="2" type="ORF">ACFFRE_03515</name>
</gene>
<dbReference type="EMBL" id="JBHLYQ010000021">
    <property type="protein sequence ID" value="MFC0081228.1"/>
    <property type="molecule type" value="Genomic_DNA"/>
</dbReference>
<dbReference type="InterPro" id="IPR002937">
    <property type="entry name" value="Amino_oxidase"/>
</dbReference>
<reference evidence="2 3" key="1">
    <citation type="submission" date="2024-09" db="EMBL/GenBank/DDBJ databases">
        <authorList>
            <person name="Sun Q."/>
            <person name="Mori K."/>
        </authorList>
    </citation>
    <scope>NUCLEOTIDE SEQUENCE [LARGE SCALE GENOMIC DNA]</scope>
    <source>
        <strain evidence="2 3">JCM 15389</strain>
    </source>
</reference>
<protein>
    <submittedName>
        <fullName evidence="2">NAD(P)/FAD-dependent oxidoreductase</fullName>
    </submittedName>
</protein>
<proteinExistence type="predicted"/>
<dbReference type="Gene3D" id="3.50.50.60">
    <property type="entry name" value="FAD/NAD(P)-binding domain"/>
    <property type="match status" value="1"/>
</dbReference>
<feature type="domain" description="Amine oxidase" evidence="1">
    <location>
        <begin position="16"/>
        <end position="311"/>
    </location>
</feature>
<dbReference type="PANTHER" id="PTHR42923">
    <property type="entry name" value="PROTOPORPHYRINOGEN OXIDASE"/>
    <property type="match status" value="1"/>
</dbReference>
<accession>A0ABV6C0K8</accession>
<dbReference type="Gene3D" id="3.90.660.20">
    <property type="entry name" value="Protoporphyrinogen oxidase, mitochondrial, domain 2"/>
    <property type="match status" value="1"/>
</dbReference>
<dbReference type="InterPro" id="IPR050464">
    <property type="entry name" value="Zeta_carotene_desat/Oxidored"/>
</dbReference>
<dbReference type="Pfam" id="PF01593">
    <property type="entry name" value="Amino_oxidase"/>
    <property type="match status" value="1"/>
</dbReference>
<keyword evidence="3" id="KW-1185">Reference proteome</keyword>
<dbReference type="Gene3D" id="1.10.3110.10">
    <property type="entry name" value="protoporphyrinogen ix oxidase, domain 3"/>
    <property type="match status" value="1"/>
</dbReference>
<organism evidence="2 3">
    <name type="scientific">Aciditerrimonas ferrireducens</name>
    <dbReference type="NCBI Taxonomy" id="667306"/>
    <lineage>
        <taxon>Bacteria</taxon>
        <taxon>Bacillati</taxon>
        <taxon>Actinomycetota</taxon>
        <taxon>Acidimicrobiia</taxon>
        <taxon>Acidimicrobiales</taxon>
        <taxon>Acidimicrobiaceae</taxon>
        <taxon>Aciditerrimonas</taxon>
    </lineage>
</organism>
<dbReference type="Proteomes" id="UP001589788">
    <property type="component" value="Unassembled WGS sequence"/>
</dbReference>
<comment type="caution">
    <text evidence="2">The sequence shown here is derived from an EMBL/GenBank/DDBJ whole genome shotgun (WGS) entry which is preliminary data.</text>
</comment>
<evidence type="ECO:0000313" key="3">
    <source>
        <dbReference type="Proteomes" id="UP001589788"/>
    </source>
</evidence>
<name>A0ABV6C0K8_9ACTN</name>
<dbReference type="SUPFAM" id="SSF51905">
    <property type="entry name" value="FAD/NAD(P)-binding domain"/>
    <property type="match status" value="1"/>
</dbReference>
<sequence>MRIAVVGTGIAGVTCVELLRRRHDVTVFEAEGRPGGHTHTVTVEVPEGPVPVDTGFLVYTERAYPYLTRLFARLQIPTQPADMSFSVSDEVTGIEWRGTSPATVFAQPRNLLRPGFWRMLVDIGRFNRAGRRLLAQLEAREASEAGGPGDPFGPTLAEFLATGHWSPGFVERYLVPIGSAIWSADPAHLLEMPTGTFAAFFARHGLLRFGDQAAWRTVTGGTRRYVDAVLGPLERQGRVHLGCPVRAIRSTASGVELSTPKGPAHFDQVVVACHGEDALALLADASEDERQVLAAMRYQPNEALLHTDRRLLPRARRAWASWNYHRLADPPEAPTLTYDITRLQSLPTAERLLVTLNRSDAVDPARVLRRLHYAHPVVDRAQVAARAWQHRLNGRRGIWFCGAYWGDGFHEDGVRSALAVTRRLGGEEL</sequence>
<dbReference type="RefSeq" id="WP_377788267.1">
    <property type="nucleotide sequence ID" value="NZ_JBHLYQ010000021.1"/>
</dbReference>